<dbReference type="RefSeq" id="WP_215709556.1">
    <property type="nucleotide sequence ID" value="NZ_CP072019.1"/>
</dbReference>
<keyword evidence="4" id="KW-1185">Reference proteome</keyword>
<name>A0ABT0R5F4_9BACT</name>
<evidence type="ECO:0000256" key="1">
    <source>
        <dbReference type="SAM" id="MobiDB-lite"/>
    </source>
</evidence>
<comment type="caution">
    <text evidence="3">The sequence shown here is derived from an EMBL/GenBank/DDBJ whole genome shotgun (WGS) entry which is preliminary data.</text>
</comment>
<protein>
    <submittedName>
        <fullName evidence="3">Uncharacterized protein</fullName>
    </submittedName>
</protein>
<dbReference type="Proteomes" id="UP001202031">
    <property type="component" value="Unassembled WGS sequence"/>
</dbReference>
<feature type="transmembrane region" description="Helical" evidence="2">
    <location>
        <begin position="101"/>
        <end position="127"/>
    </location>
</feature>
<feature type="region of interest" description="Disordered" evidence="1">
    <location>
        <begin position="29"/>
        <end position="64"/>
    </location>
</feature>
<evidence type="ECO:0000256" key="2">
    <source>
        <dbReference type="SAM" id="Phobius"/>
    </source>
</evidence>
<gene>
    <name evidence="3" type="ORF">M8N44_00955</name>
</gene>
<feature type="transmembrane region" description="Helical" evidence="2">
    <location>
        <begin position="6"/>
        <end position="22"/>
    </location>
</feature>
<keyword evidence="2" id="KW-0812">Transmembrane</keyword>
<feature type="compositionally biased region" description="Polar residues" evidence="1">
    <location>
        <begin position="29"/>
        <end position="39"/>
    </location>
</feature>
<keyword evidence="2" id="KW-1133">Transmembrane helix</keyword>
<sequence>MDASIAFIGVILITSFAVYLAWKKSKTSLGNEKYSSNGMARNEEKEDQTEMNNFAGSEKSHGENHSADGISGAFRGVGIVCFVLAVVVPLVLLAGGSGQTIFAAAIFLVLALSGLGWLGVGVIIRLLERIAENTGRK</sequence>
<reference evidence="3 4" key="1">
    <citation type="submission" date="2022-03" db="EMBL/GenBank/DDBJ databases">
        <title>Taxonomic description of new species and reclassification of some bacterial strains.</title>
        <authorList>
            <person name="Ndongo S."/>
        </authorList>
    </citation>
    <scope>NUCLEOTIDE SEQUENCE [LARGE SCALE GENOMIC DNA]</scope>
    <source>
        <strain evidence="3 4">Marseille-P6666</strain>
    </source>
</reference>
<feature type="transmembrane region" description="Helical" evidence="2">
    <location>
        <begin position="73"/>
        <end position="95"/>
    </location>
</feature>
<proteinExistence type="predicted"/>
<evidence type="ECO:0000313" key="4">
    <source>
        <dbReference type="Proteomes" id="UP001202031"/>
    </source>
</evidence>
<keyword evidence="2" id="KW-0472">Membrane</keyword>
<accession>A0ABT0R5F4</accession>
<dbReference type="EMBL" id="JAMGSI010000001">
    <property type="protein sequence ID" value="MCL6655886.1"/>
    <property type="molecule type" value="Genomic_DNA"/>
</dbReference>
<organism evidence="3 4">
    <name type="scientific">Akkermansia massiliensis</name>
    <dbReference type="NCBI Taxonomy" id="2927224"/>
    <lineage>
        <taxon>Bacteria</taxon>
        <taxon>Pseudomonadati</taxon>
        <taxon>Verrucomicrobiota</taxon>
        <taxon>Verrucomicrobiia</taxon>
        <taxon>Verrucomicrobiales</taxon>
        <taxon>Akkermansiaceae</taxon>
        <taxon>Akkermansia</taxon>
    </lineage>
</organism>
<evidence type="ECO:0000313" key="3">
    <source>
        <dbReference type="EMBL" id="MCL6655886.1"/>
    </source>
</evidence>
<dbReference type="GeneID" id="84022406"/>